<keyword evidence="2 8" id="KW-1003">Cell membrane</keyword>
<dbReference type="Proteomes" id="UP000460626">
    <property type="component" value="Unassembled WGS sequence"/>
</dbReference>
<dbReference type="HAMAP" id="MF_01521">
    <property type="entry name" value="MntP_pump"/>
    <property type="match status" value="1"/>
</dbReference>
<keyword evidence="4 8" id="KW-1133">Transmembrane helix</keyword>
<dbReference type="GO" id="GO:0005886">
    <property type="term" value="C:plasma membrane"/>
    <property type="evidence" value="ECO:0007669"/>
    <property type="project" value="UniProtKB-SubCell"/>
</dbReference>
<dbReference type="Pfam" id="PF02659">
    <property type="entry name" value="Mntp"/>
    <property type="match status" value="1"/>
</dbReference>
<evidence type="ECO:0000256" key="8">
    <source>
        <dbReference type="HAMAP-Rule" id="MF_01521"/>
    </source>
</evidence>
<evidence type="ECO:0000256" key="7">
    <source>
        <dbReference type="ARBA" id="ARBA00023211"/>
    </source>
</evidence>
<evidence type="ECO:0000256" key="6">
    <source>
        <dbReference type="ARBA" id="ARBA00023136"/>
    </source>
</evidence>
<proteinExistence type="inferred from homology"/>
<evidence type="ECO:0000256" key="4">
    <source>
        <dbReference type="ARBA" id="ARBA00022989"/>
    </source>
</evidence>
<keyword evidence="11" id="KW-1185">Reference proteome</keyword>
<comment type="function">
    <text evidence="8">Probably functions as a manganese efflux pump.</text>
</comment>
<keyword evidence="9" id="KW-0732">Signal</keyword>
<dbReference type="PANTHER" id="PTHR35529">
    <property type="entry name" value="MANGANESE EFFLUX PUMP MNTP-RELATED"/>
    <property type="match status" value="1"/>
</dbReference>
<dbReference type="AlphaFoldDB" id="A0A844ZZM7"/>
<evidence type="ECO:0000313" key="10">
    <source>
        <dbReference type="EMBL" id="MXO92187.1"/>
    </source>
</evidence>
<feature type="chain" id="PRO_5032947701" description="Putative manganese efflux pump MntP" evidence="9">
    <location>
        <begin position="18"/>
        <end position="194"/>
    </location>
</feature>
<evidence type="ECO:0000256" key="3">
    <source>
        <dbReference type="ARBA" id="ARBA00022692"/>
    </source>
</evidence>
<protein>
    <recommendedName>
        <fullName evidence="8">Putative manganese efflux pump MntP</fullName>
    </recommendedName>
</protein>
<dbReference type="OrthoDB" id="9811590at2"/>
<evidence type="ECO:0000256" key="5">
    <source>
        <dbReference type="ARBA" id="ARBA00023065"/>
    </source>
</evidence>
<dbReference type="InterPro" id="IPR022929">
    <property type="entry name" value="Put_MntP"/>
</dbReference>
<feature type="transmembrane region" description="Helical" evidence="8">
    <location>
        <begin position="39"/>
        <end position="61"/>
    </location>
</feature>
<keyword evidence="3 8" id="KW-0812">Transmembrane</keyword>
<evidence type="ECO:0000256" key="2">
    <source>
        <dbReference type="ARBA" id="ARBA00022475"/>
    </source>
</evidence>
<feature type="transmembrane region" description="Helical" evidence="8">
    <location>
        <begin position="68"/>
        <end position="86"/>
    </location>
</feature>
<keyword evidence="5 8" id="KW-0406">Ion transport</keyword>
<dbReference type="EMBL" id="WTYH01000001">
    <property type="protein sequence ID" value="MXO92187.1"/>
    <property type="molecule type" value="Genomic_DNA"/>
</dbReference>
<name>A0A844ZZM7_9SPHN</name>
<feature type="transmembrane region" description="Helical" evidence="8">
    <location>
        <begin position="106"/>
        <end position="127"/>
    </location>
</feature>
<accession>A0A844ZZM7</accession>
<evidence type="ECO:0000256" key="1">
    <source>
        <dbReference type="ARBA" id="ARBA00022448"/>
    </source>
</evidence>
<gene>
    <name evidence="8" type="primary">mntP</name>
    <name evidence="10" type="ORF">GRI62_01020</name>
</gene>
<keyword evidence="7 8" id="KW-0464">Manganese</keyword>
<dbReference type="GO" id="GO:0005384">
    <property type="term" value="F:manganese ion transmembrane transporter activity"/>
    <property type="evidence" value="ECO:0007669"/>
    <property type="project" value="UniProtKB-UniRule"/>
</dbReference>
<dbReference type="PANTHER" id="PTHR35529:SF1">
    <property type="entry name" value="MANGANESE EFFLUX PUMP MNTP-RELATED"/>
    <property type="match status" value="1"/>
</dbReference>
<comment type="caution">
    <text evidence="10">The sequence shown here is derived from an EMBL/GenBank/DDBJ whole genome shotgun (WGS) entry which is preliminary data.</text>
</comment>
<keyword evidence="6 8" id="KW-0472">Membrane</keyword>
<comment type="similarity">
    <text evidence="8">Belongs to the MntP (TC 9.B.29) family.</text>
</comment>
<feature type="transmembrane region" description="Helical" evidence="8">
    <location>
        <begin position="134"/>
        <end position="157"/>
    </location>
</feature>
<dbReference type="RefSeq" id="WP_131451569.1">
    <property type="nucleotide sequence ID" value="NZ_BMJK01000001.1"/>
</dbReference>
<organism evidence="10 11">
    <name type="scientific">Aurantiacibacter arachoides</name>
    <dbReference type="NCBI Taxonomy" id="1850444"/>
    <lineage>
        <taxon>Bacteria</taxon>
        <taxon>Pseudomonadati</taxon>
        <taxon>Pseudomonadota</taxon>
        <taxon>Alphaproteobacteria</taxon>
        <taxon>Sphingomonadales</taxon>
        <taxon>Erythrobacteraceae</taxon>
        <taxon>Aurantiacibacter</taxon>
    </lineage>
</organism>
<feature type="transmembrane region" description="Helical" evidence="8">
    <location>
        <begin position="169"/>
        <end position="193"/>
    </location>
</feature>
<evidence type="ECO:0000256" key="9">
    <source>
        <dbReference type="SAM" id="SignalP"/>
    </source>
</evidence>
<sequence>MFAVVALALALAMDAFAVSLVRGAAAARSVRRAVETGIVFGIVQGAMAWLGWALGIAFAGLIERVDHWIAFVLLAIIGARMVYQGMADGEEDEAASAGNAALGGSYGALLLAAVATSIDATAAGLTLGLFDPPILVSCAIIGLVTAALCIPAHLFAARIGNRLGGKAEIVGGIVLIGLGINILVAHTGIVPAAG</sequence>
<dbReference type="InterPro" id="IPR003810">
    <property type="entry name" value="Mntp/YtaF"/>
</dbReference>
<reference evidence="10 11" key="1">
    <citation type="submission" date="2019-12" db="EMBL/GenBank/DDBJ databases">
        <title>Genomic-based taxomic classification of the family Erythrobacteraceae.</title>
        <authorList>
            <person name="Xu L."/>
        </authorList>
    </citation>
    <scope>NUCLEOTIDE SEQUENCE [LARGE SCALE GENOMIC DNA]</scope>
    <source>
        <strain evidence="10 11">RC4-10-4</strain>
    </source>
</reference>
<feature type="signal peptide" evidence="9">
    <location>
        <begin position="1"/>
        <end position="17"/>
    </location>
</feature>
<comment type="subcellular location">
    <subcellularLocation>
        <location evidence="8">Cell membrane</location>
        <topology evidence="8">Multi-pass membrane protein</topology>
    </subcellularLocation>
</comment>
<evidence type="ECO:0000313" key="11">
    <source>
        <dbReference type="Proteomes" id="UP000460626"/>
    </source>
</evidence>
<keyword evidence="1 8" id="KW-0813">Transport</keyword>